<feature type="region of interest" description="Disordered" evidence="1">
    <location>
        <begin position="135"/>
        <end position="172"/>
    </location>
</feature>
<name>A0ABR0FFS1_9PEZI</name>
<reference evidence="2 3" key="1">
    <citation type="journal article" date="2023" name="bioRxiv">
        <title>High-quality genome assemblies of four members of thePodospora anserinaspecies complex.</title>
        <authorList>
            <person name="Ament-Velasquez S.L."/>
            <person name="Vogan A.A."/>
            <person name="Wallerman O."/>
            <person name="Hartmann F."/>
            <person name="Gautier V."/>
            <person name="Silar P."/>
            <person name="Giraud T."/>
            <person name="Johannesson H."/>
        </authorList>
    </citation>
    <scope>NUCLEOTIDE SEQUENCE [LARGE SCALE GENOMIC DNA]</scope>
    <source>
        <strain evidence="2 3">CBS 112042</strain>
    </source>
</reference>
<evidence type="ECO:0000256" key="1">
    <source>
        <dbReference type="SAM" id="MobiDB-lite"/>
    </source>
</evidence>
<evidence type="ECO:0000313" key="3">
    <source>
        <dbReference type="Proteomes" id="UP001322138"/>
    </source>
</evidence>
<proteinExistence type="predicted"/>
<dbReference type="Proteomes" id="UP001322138">
    <property type="component" value="Unassembled WGS sequence"/>
</dbReference>
<protein>
    <submittedName>
        <fullName evidence="2">Uncharacterized protein</fullName>
    </submittedName>
</protein>
<sequence>MDREPCHPQHTEPSSPTIKAIIPQRSLVCRDPLSRHCLSTKRTMSAVIEPITTGLSLFNESFTAAQTIQALKGAPEEIQRAVRLISSVQAEITNAKALRDRVFDVKRSETASNDDFEEIQEAIRNLDDLISSSARSLQVKSEDQSPKHRGDKDAKRPKTTVKKRFGWVAGGQSQHDANMQELQVHYQRFVAAKTLLQNRSREPPQGRSPSLPFGDLEVMSSESPSGGIGYYNPSPTSSNNQLLLFPTSSTGHIPVSPRRSMERMLSEQDESDTERLSTTQSSVDGGQGSQQVATPPPTSPAPDRPEVLIWTVSEGPTVEDTFFARKRKRRRKDSY</sequence>
<feature type="compositionally biased region" description="Basic and acidic residues" evidence="1">
    <location>
        <begin position="140"/>
        <end position="156"/>
    </location>
</feature>
<dbReference type="EMBL" id="JAFFGZ010000006">
    <property type="protein sequence ID" value="KAK4642825.1"/>
    <property type="molecule type" value="Genomic_DNA"/>
</dbReference>
<evidence type="ECO:0000313" key="2">
    <source>
        <dbReference type="EMBL" id="KAK4642825.1"/>
    </source>
</evidence>
<dbReference type="GeneID" id="87897864"/>
<accession>A0ABR0FFS1</accession>
<feature type="compositionally biased region" description="Polar residues" evidence="1">
    <location>
        <begin position="233"/>
        <end position="251"/>
    </location>
</feature>
<keyword evidence="3" id="KW-1185">Reference proteome</keyword>
<organism evidence="2 3">
    <name type="scientific">Podospora bellae-mahoneyi</name>
    <dbReference type="NCBI Taxonomy" id="2093777"/>
    <lineage>
        <taxon>Eukaryota</taxon>
        <taxon>Fungi</taxon>
        <taxon>Dikarya</taxon>
        <taxon>Ascomycota</taxon>
        <taxon>Pezizomycotina</taxon>
        <taxon>Sordariomycetes</taxon>
        <taxon>Sordariomycetidae</taxon>
        <taxon>Sordariales</taxon>
        <taxon>Podosporaceae</taxon>
        <taxon>Podospora</taxon>
    </lineage>
</organism>
<feature type="region of interest" description="Disordered" evidence="1">
    <location>
        <begin position="196"/>
        <end position="312"/>
    </location>
</feature>
<feature type="compositionally biased region" description="Low complexity" evidence="1">
    <location>
        <begin position="277"/>
        <end position="293"/>
    </location>
</feature>
<gene>
    <name evidence="2" type="ORF">QC761_400977</name>
</gene>
<comment type="caution">
    <text evidence="2">The sequence shown here is derived from an EMBL/GenBank/DDBJ whole genome shotgun (WGS) entry which is preliminary data.</text>
</comment>
<dbReference type="RefSeq" id="XP_062731801.1">
    <property type="nucleotide sequence ID" value="XM_062878382.1"/>
</dbReference>